<dbReference type="EMBL" id="RBRD01000266">
    <property type="protein sequence ID" value="RMQ32328.1"/>
    <property type="molecule type" value="Genomic_DNA"/>
</dbReference>
<protein>
    <submittedName>
        <fullName evidence="1">Rhs element Vgr protein</fullName>
    </submittedName>
</protein>
<accession>A0A3M4KSX2</accession>
<dbReference type="Proteomes" id="UP000279553">
    <property type="component" value="Unassembled WGS sequence"/>
</dbReference>
<sequence>MIWHLSCYLSRYSAGEFVRYRGEFRMFAPASQPRFSLSINSHNGIDHGFQVTAFTGHEAINKPFCFTLELVSERMSLDFEDLLNRPAFLQFVPDGGGIHGLIDQVSQGDSGTRLTHYS</sequence>
<dbReference type="AlphaFoldDB" id="A0A3M4KSX2"/>
<evidence type="ECO:0000313" key="1">
    <source>
        <dbReference type="EMBL" id="RMQ32328.1"/>
    </source>
</evidence>
<name>A0A3M4KSX2_PSEA0</name>
<comment type="caution">
    <text evidence="1">The sequence shown here is derived from an EMBL/GenBank/DDBJ whole genome shotgun (WGS) entry which is preliminary data.</text>
</comment>
<organism evidence="1 2">
    <name type="scientific">Pseudomonas amygdali pv. mori</name>
    <dbReference type="NCBI Taxonomy" id="34065"/>
    <lineage>
        <taxon>Bacteria</taxon>
        <taxon>Pseudomonadati</taxon>
        <taxon>Pseudomonadota</taxon>
        <taxon>Gammaproteobacteria</taxon>
        <taxon>Pseudomonadales</taxon>
        <taxon>Pseudomonadaceae</taxon>
        <taxon>Pseudomonas</taxon>
        <taxon>Pseudomonas amygdali</taxon>
    </lineage>
</organism>
<feature type="non-terminal residue" evidence="1">
    <location>
        <position position="118"/>
    </location>
</feature>
<evidence type="ECO:0000313" key="2">
    <source>
        <dbReference type="Proteomes" id="UP000279553"/>
    </source>
</evidence>
<dbReference type="SUPFAM" id="SSF69279">
    <property type="entry name" value="Phage tail proteins"/>
    <property type="match status" value="1"/>
</dbReference>
<gene>
    <name evidence="1" type="ORF">ALQ05_102424</name>
</gene>
<dbReference type="Gene3D" id="2.30.110.50">
    <property type="match status" value="1"/>
</dbReference>
<proteinExistence type="predicted"/>
<reference evidence="1 2" key="1">
    <citation type="submission" date="2018-08" db="EMBL/GenBank/DDBJ databases">
        <title>Recombination of ecologically and evolutionarily significant loci maintains genetic cohesion in the Pseudomonas syringae species complex.</title>
        <authorList>
            <person name="Dillon M."/>
            <person name="Thakur S."/>
            <person name="Almeida R.N.D."/>
            <person name="Weir B.S."/>
            <person name="Guttman D.S."/>
        </authorList>
    </citation>
    <scope>NUCLEOTIDE SEQUENCE [LARGE SCALE GENOMIC DNA]</scope>
    <source>
        <strain evidence="1 2">ICMP 535</strain>
    </source>
</reference>